<protein>
    <recommendedName>
        <fullName evidence="3">AMP-binding enzyme C-terminal domain-containing protein</fullName>
    </recommendedName>
</protein>
<evidence type="ECO:0000313" key="2">
    <source>
        <dbReference type="Proteomes" id="UP000192739"/>
    </source>
</evidence>
<keyword evidence="2" id="KW-1185">Reference proteome</keyword>
<accession>A0A1E3S524</accession>
<organism evidence="1 2">
    <name type="scientific">Mycobacterium intermedium</name>
    <dbReference type="NCBI Taxonomy" id="28445"/>
    <lineage>
        <taxon>Bacteria</taxon>
        <taxon>Bacillati</taxon>
        <taxon>Actinomycetota</taxon>
        <taxon>Actinomycetes</taxon>
        <taxon>Mycobacteriales</taxon>
        <taxon>Mycobacteriaceae</taxon>
        <taxon>Mycobacterium</taxon>
        <taxon>Mycobacterium simiae complex</taxon>
    </lineage>
</organism>
<reference evidence="1 2" key="1">
    <citation type="submission" date="2017-02" db="EMBL/GenBank/DDBJ databases">
        <title>The new phylogeny of genus Mycobacterium.</title>
        <authorList>
            <person name="Tortoli E."/>
            <person name="Trovato A."/>
            <person name="Cirillo D.M."/>
        </authorList>
    </citation>
    <scope>NUCLEOTIDE SEQUENCE [LARGE SCALE GENOMIC DNA]</scope>
    <source>
        <strain evidence="1 2">DSM 44049</strain>
    </source>
</reference>
<evidence type="ECO:0008006" key="3">
    <source>
        <dbReference type="Google" id="ProtNLM"/>
    </source>
</evidence>
<gene>
    <name evidence="1" type="ORF">BST27_25585</name>
</gene>
<dbReference type="EMBL" id="MVHT01000098">
    <property type="protein sequence ID" value="ORA96448.1"/>
    <property type="molecule type" value="Genomic_DNA"/>
</dbReference>
<name>A0A1E3S524_MYCIE</name>
<dbReference type="Proteomes" id="UP000192739">
    <property type="component" value="Unassembled WGS sequence"/>
</dbReference>
<dbReference type="STRING" id="28445.BHQ20_27135"/>
<proteinExistence type="predicted"/>
<evidence type="ECO:0000313" key="1">
    <source>
        <dbReference type="EMBL" id="ORA96448.1"/>
    </source>
</evidence>
<dbReference type="RefSeq" id="WP_069422253.1">
    <property type="nucleotide sequence ID" value="NZ_CBCRZH010000092.1"/>
</dbReference>
<dbReference type="AlphaFoldDB" id="A0A1E3S524"/>
<sequence length="63" mass="6912">MAAGAGVRVCARAWPRYVRINAALPQTATNKILKRELIQEGITGGDGVLWERAERGRSYAERG</sequence>
<comment type="caution">
    <text evidence="1">The sequence shown here is derived from an EMBL/GenBank/DDBJ whole genome shotgun (WGS) entry which is preliminary data.</text>
</comment>